<protein>
    <submittedName>
        <fullName evidence="2">Alpha-tocopherol transfer protein-like</fullName>
    </submittedName>
</protein>
<evidence type="ECO:0000259" key="1">
    <source>
        <dbReference type="PROSITE" id="PS50191"/>
    </source>
</evidence>
<gene>
    <name evidence="2" type="primary">TTPAL</name>
</gene>
<dbReference type="Gene3D" id="3.40.525.10">
    <property type="entry name" value="CRAL-TRIO lipid binding domain"/>
    <property type="match status" value="1"/>
</dbReference>
<dbReference type="EMBL" id="HAAD01001438">
    <property type="protein sequence ID" value="CDG67670.1"/>
    <property type="molecule type" value="mRNA"/>
</dbReference>
<dbReference type="PANTHER" id="PTHR10174">
    <property type="entry name" value="ALPHA-TOCOPHEROL TRANSFER PROTEIN-RELATED"/>
    <property type="match status" value="1"/>
</dbReference>
<organism evidence="2">
    <name type="scientific">Hydra vulgaris</name>
    <name type="common">Hydra</name>
    <name type="synonym">Hydra attenuata</name>
    <dbReference type="NCBI Taxonomy" id="6087"/>
    <lineage>
        <taxon>Eukaryota</taxon>
        <taxon>Metazoa</taxon>
        <taxon>Cnidaria</taxon>
        <taxon>Hydrozoa</taxon>
        <taxon>Hydroidolina</taxon>
        <taxon>Anthoathecata</taxon>
        <taxon>Aplanulata</taxon>
        <taxon>Hydridae</taxon>
        <taxon>Hydra</taxon>
    </lineage>
</organism>
<dbReference type="SMART" id="SM01100">
    <property type="entry name" value="CRAL_TRIO_N"/>
    <property type="match status" value="1"/>
</dbReference>
<feature type="non-terminal residue" evidence="2">
    <location>
        <position position="1"/>
    </location>
</feature>
<accession>T2M6X8</accession>
<dbReference type="Gene3D" id="1.20.5.1200">
    <property type="entry name" value="Alpha-tocopherol transfer"/>
    <property type="match status" value="1"/>
</dbReference>
<dbReference type="Gene3D" id="1.10.8.20">
    <property type="entry name" value="N-terminal domain of phosphatidylinositol transfer protein sec14p"/>
    <property type="match status" value="1"/>
</dbReference>
<dbReference type="PROSITE" id="PS50191">
    <property type="entry name" value="CRAL_TRIO"/>
    <property type="match status" value="1"/>
</dbReference>
<name>T2M6X8_HYDVU</name>
<dbReference type="AlphaFoldDB" id="T2M6X8"/>
<dbReference type="GO" id="GO:0016020">
    <property type="term" value="C:membrane"/>
    <property type="evidence" value="ECO:0007669"/>
    <property type="project" value="TreeGrafter"/>
</dbReference>
<dbReference type="InterPro" id="IPR036273">
    <property type="entry name" value="CRAL/TRIO_N_dom_sf"/>
</dbReference>
<dbReference type="InterPro" id="IPR011074">
    <property type="entry name" value="CRAL/TRIO_N_dom"/>
</dbReference>
<dbReference type="OrthoDB" id="3176171at2759"/>
<proteinExistence type="evidence at transcript level"/>
<dbReference type="GO" id="GO:1902936">
    <property type="term" value="F:phosphatidylinositol bisphosphate binding"/>
    <property type="evidence" value="ECO:0007669"/>
    <property type="project" value="TreeGrafter"/>
</dbReference>
<sequence>MQKAKSLIYSLNRQIFDKVVACVMAKELGPDDQNYKKKVVDLDYESEEESQLSNSQSKYRNSELAMLCTKSDSAENGGDYLYNFHEAVSLLMETEEQMIDEHRTSMEENYNLLEEEKKLLERIENDVDCDLEGEKNKIGNVPSMPSTSILNEYREEHKSSNESISDSGSDYEPSININKRKVKQRTVKVVKLVCQAKLSTQKVASLFQQLQMAGVNLPAPTQPAIFMAVIREGRQLLKMTVELVTGKWADTWFSKQMFNPENVLEPSLAAKALKELNEKPDGRYKKINKLRAKTTERPDLKFDTTDKGLIIFLRARKFNVDKAFELMVRYYETKRSNPDIFENFNPSAERLTFQSGWNIAFPKRDSNGCRIFTICPGNWNPSDRSLINNFRANLIALEILIQEEETQINGLVIIIDFRNFGLTQAAAIQPTLFRRYGGFVFNTYPIRIKGIHVIEQPAIFSIIFPIISYFMKKKIKDRVKLHGSDMDNLSCFFSADSLPMEYGGTGEPNDFNAWVRYVINAEEELEHLWT</sequence>
<dbReference type="InterPro" id="IPR036865">
    <property type="entry name" value="CRAL-TRIO_dom_sf"/>
</dbReference>
<dbReference type="Pfam" id="PF00650">
    <property type="entry name" value="CRAL_TRIO"/>
    <property type="match status" value="1"/>
</dbReference>
<dbReference type="SUPFAM" id="SSF52087">
    <property type="entry name" value="CRAL/TRIO domain"/>
    <property type="match status" value="1"/>
</dbReference>
<evidence type="ECO:0000313" key="2">
    <source>
        <dbReference type="EMBL" id="CDG67670.1"/>
    </source>
</evidence>
<dbReference type="InterPro" id="IPR001251">
    <property type="entry name" value="CRAL-TRIO_dom"/>
</dbReference>
<dbReference type="PRINTS" id="PR00180">
    <property type="entry name" value="CRETINALDHBP"/>
</dbReference>
<dbReference type="SUPFAM" id="SSF46938">
    <property type="entry name" value="CRAL/TRIO N-terminal domain"/>
    <property type="match status" value="1"/>
</dbReference>
<dbReference type="PANTHER" id="PTHR10174:SF130">
    <property type="entry name" value="ALPHA-TOCOPHEROL TRANSFER PROTEIN-LIKE"/>
    <property type="match status" value="1"/>
</dbReference>
<dbReference type="CDD" id="cd00170">
    <property type="entry name" value="SEC14"/>
    <property type="match status" value="1"/>
</dbReference>
<feature type="domain" description="CRAL-TRIO" evidence="1">
    <location>
        <begin position="349"/>
        <end position="510"/>
    </location>
</feature>
<dbReference type="SMART" id="SM00516">
    <property type="entry name" value="SEC14"/>
    <property type="match status" value="1"/>
</dbReference>
<reference evidence="2" key="1">
    <citation type="journal article" date="2013" name="Genome Biol. Evol.">
        <title>Punctuated emergences of genetic and phenotypic innovations in eumetazoan, bilaterian, euteleostome, and hominidae ancestors.</title>
        <authorList>
            <person name="Wenger Y."/>
            <person name="Galliot B."/>
        </authorList>
    </citation>
    <scope>NUCLEOTIDE SEQUENCE</scope>
    <source>
        <tissue evidence="2">Whole animals</tissue>
    </source>
</reference>